<proteinExistence type="predicted"/>
<reference evidence="1 2" key="1">
    <citation type="submission" date="2021-03" db="EMBL/GenBank/DDBJ databases">
        <title>Genomic Encyclopedia of Type Strains, Phase IV (KMG-IV): sequencing the most valuable type-strain genomes for metagenomic binning, comparative biology and taxonomic classification.</title>
        <authorList>
            <person name="Goeker M."/>
        </authorList>
    </citation>
    <scope>NUCLEOTIDE SEQUENCE [LARGE SCALE GENOMIC DNA]</scope>
    <source>
        <strain evidence="1 2">DSM 40499</strain>
    </source>
</reference>
<evidence type="ECO:0000313" key="1">
    <source>
        <dbReference type="EMBL" id="MBP2056016.1"/>
    </source>
</evidence>
<dbReference type="Proteomes" id="UP001519309">
    <property type="component" value="Unassembled WGS sequence"/>
</dbReference>
<accession>A0ABS4M8L7</accession>
<keyword evidence="2" id="KW-1185">Reference proteome</keyword>
<sequence length="33" mass="3654">MTEEIARATAALEGADDDMKAKAHRRLLQLTRA</sequence>
<comment type="caution">
    <text evidence="1">The sequence shown here is derived from an EMBL/GenBank/DDBJ whole genome shotgun (WGS) entry which is preliminary data.</text>
</comment>
<evidence type="ECO:0000313" key="2">
    <source>
        <dbReference type="Proteomes" id="UP001519309"/>
    </source>
</evidence>
<protein>
    <submittedName>
        <fullName evidence="1">Uncharacterized protein</fullName>
    </submittedName>
</protein>
<organism evidence="1 2">
    <name type="scientific">Streptomyces griseochromogenes</name>
    <dbReference type="NCBI Taxonomy" id="68214"/>
    <lineage>
        <taxon>Bacteria</taxon>
        <taxon>Bacillati</taxon>
        <taxon>Actinomycetota</taxon>
        <taxon>Actinomycetes</taxon>
        <taxon>Kitasatosporales</taxon>
        <taxon>Streptomycetaceae</taxon>
        <taxon>Streptomyces</taxon>
    </lineage>
</organism>
<gene>
    <name evidence="1" type="ORF">J2Z21_009033</name>
</gene>
<name>A0ABS4M8L7_9ACTN</name>
<dbReference type="EMBL" id="JAGGLP010000037">
    <property type="protein sequence ID" value="MBP2056016.1"/>
    <property type="molecule type" value="Genomic_DNA"/>
</dbReference>